<dbReference type="CDD" id="cd00118">
    <property type="entry name" value="LysM"/>
    <property type="match status" value="1"/>
</dbReference>
<comment type="caution">
    <text evidence="5">The sequence shown here is derived from an EMBL/GenBank/DDBJ whole genome shotgun (WGS) entry which is preliminary data.</text>
</comment>
<feature type="domain" description="Thioredoxin" evidence="3">
    <location>
        <begin position="123"/>
        <end position="270"/>
    </location>
</feature>
<dbReference type="GO" id="GO:0003756">
    <property type="term" value="F:protein disulfide isomerase activity"/>
    <property type="evidence" value="ECO:0007669"/>
    <property type="project" value="TreeGrafter"/>
</dbReference>
<comment type="similarity">
    <text evidence="1">Belongs to the protein disulfide isomerase family.</text>
</comment>
<dbReference type="Pfam" id="PF00085">
    <property type="entry name" value="Thioredoxin"/>
    <property type="match status" value="1"/>
</dbReference>
<dbReference type="SUPFAM" id="SSF54106">
    <property type="entry name" value="LysM domain"/>
    <property type="match status" value="1"/>
</dbReference>
<dbReference type="EMBL" id="JAEHOE010000003">
    <property type="protein sequence ID" value="KAG2500811.1"/>
    <property type="molecule type" value="Genomic_DNA"/>
</dbReference>
<dbReference type="Gene3D" id="3.10.350.10">
    <property type="entry name" value="LysM domain"/>
    <property type="match status" value="1"/>
</dbReference>
<keyword evidence="6" id="KW-1185">Reference proteome</keyword>
<dbReference type="Proteomes" id="UP000612055">
    <property type="component" value="Unassembled WGS sequence"/>
</dbReference>
<dbReference type="PROSITE" id="PS51782">
    <property type="entry name" value="LYSM"/>
    <property type="match status" value="1"/>
</dbReference>
<dbReference type="InterPro" id="IPR018392">
    <property type="entry name" value="LysM"/>
</dbReference>
<dbReference type="PROSITE" id="PS51352">
    <property type="entry name" value="THIOREDOXIN_2"/>
    <property type="match status" value="1"/>
</dbReference>
<evidence type="ECO:0000256" key="1">
    <source>
        <dbReference type="ARBA" id="ARBA00006347"/>
    </source>
</evidence>
<protein>
    <recommendedName>
        <fullName evidence="7">Thioredoxin domain-containing protein</fullName>
    </recommendedName>
</protein>
<evidence type="ECO:0000313" key="6">
    <source>
        <dbReference type="Proteomes" id="UP000612055"/>
    </source>
</evidence>
<dbReference type="AlphaFoldDB" id="A0A835YH21"/>
<evidence type="ECO:0000313" key="5">
    <source>
        <dbReference type="EMBL" id="KAG2500811.1"/>
    </source>
</evidence>
<dbReference type="InterPro" id="IPR017937">
    <property type="entry name" value="Thioredoxin_CS"/>
</dbReference>
<dbReference type="PANTHER" id="PTHR45672">
    <property type="entry name" value="PROTEIN DISULFIDE-ISOMERASE C17H9.14C-RELATED"/>
    <property type="match status" value="1"/>
</dbReference>
<dbReference type="SUPFAM" id="SSF52833">
    <property type="entry name" value="Thioredoxin-like"/>
    <property type="match status" value="1"/>
</dbReference>
<dbReference type="InterPro" id="IPR013766">
    <property type="entry name" value="Thioredoxin_domain"/>
</dbReference>
<reference evidence="5" key="1">
    <citation type="journal article" date="2020" name="bioRxiv">
        <title>Comparative genomics of Chlamydomonas.</title>
        <authorList>
            <person name="Craig R.J."/>
            <person name="Hasan A.R."/>
            <person name="Ness R.W."/>
            <person name="Keightley P.D."/>
        </authorList>
    </citation>
    <scope>NUCLEOTIDE SEQUENCE</scope>
    <source>
        <strain evidence="5">CCAP 11/70</strain>
    </source>
</reference>
<dbReference type="OrthoDB" id="74910at2759"/>
<dbReference type="GO" id="GO:0005783">
    <property type="term" value="C:endoplasmic reticulum"/>
    <property type="evidence" value="ECO:0007669"/>
    <property type="project" value="TreeGrafter"/>
</dbReference>
<dbReference type="SMART" id="SM00257">
    <property type="entry name" value="LysM"/>
    <property type="match status" value="1"/>
</dbReference>
<feature type="domain" description="LysM" evidence="4">
    <location>
        <begin position="76"/>
        <end position="121"/>
    </location>
</feature>
<dbReference type="Pfam" id="PF01476">
    <property type="entry name" value="LysM"/>
    <property type="match status" value="1"/>
</dbReference>
<organism evidence="5 6">
    <name type="scientific">Edaphochlamys debaryana</name>
    <dbReference type="NCBI Taxonomy" id="47281"/>
    <lineage>
        <taxon>Eukaryota</taxon>
        <taxon>Viridiplantae</taxon>
        <taxon>Chlorophyta</taxon>
        <taxon>core chlorophytes</taxon>
        <taxon>Chlorophyceae</taxon>
        <taxon>CS clade</taxon>
        <taxon>Chlamydomonadales</taxon>
        <taxon>Chlamydomonadales incertae sedis</taxon>
        <taxon>Edaphochlamys</taxon>
    </lineage>
</organism>
<dbReference type="InterPro" id="IPR051063">
    <property type="entry name" value="PDI"/>
</dbReference>
<dbReference type="InterPro" id="IPR036249">
    <property type="entry name" value="Thioredoxin-like_sf"/>
</dbReference>
<evidence type="ECO:0008006" key="7">
    <source>
        <dbReference type="Google" id="ProtNLM"/>
    </source>
</evidence>
<dbReference type="InterPro" id="IPR036779">
    <property type="entry name" value="LysM_dom_sf"/>
</dbReference>
<dbReference type="GO" id="GO:0006457">
    <property type="term" value="P:protein folding"/>
    <property type="evidence" value="ECO:0007669"/>
    <property type="project" value="TreeGrafter"/>
</dbReference>
<feature type="region of interest" description="Disordered" evidence="2">
    <location>
        <begin position="1"/>
        <end position="24"/>
    </location>
</feature>
<dbReference type="PROSITE" id="PS00194">
    <property type="entry name" value="THIOREDOXIN_1"/>
    <property type="match status" value="1"/>
</dbReference>
<evidence type="ECO:0000259" key="3">
    <source>
        <dbReference type="PROSITE" id="PS51352"/>
    </source>
</evidence>
<accession>A0A835YH21</accession>
<sequence length="548" mass="55736">MRAASQAPNAAATSAASTSYQHRPLAPISSRPAAFAGLPSRLAGPAAAPIHGPASRSARAPAAARAATKELVASFVTYTVQKGETLWDVAVQHGVSTRTIKDLNKLTGKDPEVREGQQLVVPASGISQAPAADAKADAIGSTPARGLWAGSEYVRLASVAEAKQLYLQQCDRGNSQNTLLVLFAPWCPHCRDMEDELERLAEGLAHVSAVRVVAVNADTTEGRVFAREVLGVAYYPAIITFPQHSRTFYKYKGRSRDADSLLRFLNMTCCSQQEQMWALEPRKATGATRTVSLGDKLQHSLPLGMTPTAAAAGAGLAVLAAAAALAFARSRRAASDSSASGSGSALEPDPVAELDNSLARMAVLMARAIKTRLGLMFGLRPAPLAPTAAAAVPAAAAAAATPEVVVAAALIPEPAAAAAPSPSPAEVAATAPAALDSTRVKVDEATAVPAAPAPASTSAPAAATAAAENGNGAAAAADNGNGAVAAAAEAPAAAPAPAAAAPPAAGLTRELTAEERMRLTRLTDDELIALVNSDPDLDKVLSRLLGDK</sequence>
<evidence type="ECO:0000256" key="2">
    <source>
        <dbReference type="SAM" id="MobiDB-lite"/>
    </source>
</evidence>
<dbReference type="PANTHER" id="PTHR45672:SF11">
    <property type="entry name" value="PROTEIN DISULFIDE-ISOMERASE C17H9.14C"/>
    <property type="match status" value="1"/>
</dbReference>
<dbReference type="Gene3D" id="3.40.30.10">
    <property type="entry name" value="Glutaredoxin"/>
    <property type="match status" value="1"/>
</dbReference>
<evidence type="ECO:0000259" key="4">
    <source>
        <dbReference type="PROSITE" id="PS51782"/>
    </source>
</evidence>
<feature type="compositionally biased region" description="Low complexity" evidence="2">
    <location>
        <begin position="1"/>
        <end position="19"/>
    </location>
</feature>
<proteinExistence type="inferred from homology"/>
<gene>
    <name evidence="5" type="ORF">HYH03_001573</name>
</gene>
<name>A0A835YH21_9CHLO</name>